<gene>
    <name evidence="1" type="ORF">SCHPADRAFT_943465</name>
</gene>
<name>A0A0H2RJM4_9AGAM</name>
<evidence type="ECO:0000313" key="2">
    <source>
        <dbReference type="Proteomes" id="UP000053477"/>
    </source>
</evidence>
<sequence>MDNQPQKHDLLWFPDGNVVLATDTLLFRVHKGVLSFHSTVLRDMFDIVQDPTTRGRDGEGTSSSMEIEDGADVYEGLPLVMLSGDKGEDVVLLLRAIYERCAKYDVVTVRKDIIGQLSRNFPSSLDSFESISTRNSTLFGIPREESFFPILRACVSSPQADIEPILPVLFFACSTFPIAHIVKELPITPTPAMEVLLIGKRMLDNTIVLSLFNTLDGTSPHSGCPYNSSTEVCDTARHTPMTRKMKMLIASPMLENLKGDDVVKSFFEKRCKECREEISAKLETGRVKIWNKVPKIFGFQ</sequence>
<reference evidence="1 2" key="1">
    <citation type="submission" date="2015-04" db="EMBL/GenBank/DDBJ databases">
        <title>Complete genome sequence of Schizopora paradoxa KUC8140, a cosmopolitan wood degrader in East Asia.</title>
        <authorList>
            <consortium name="DOE Joint Genome Institute"/>
            <person name="Min B."/>
            <person name="Park H."/>
            <person name="Jang Y."/>
            <person name="Kim J.-J."/>
            <person name="Kim K.H."/>
            <person name="Pangilinan J."/>
            <person name="Lipzen A."/>
            <person name="Riley R."/>
            <person name="Grigoriev I.V."/>
            <person name="Spatafora J.W."/>
            <person name="Choi I.-G."/>
        </authorList>
    </citation>
    <scope>NUCLEOTIDE SEQUENCE [LARGE SCALE GENOMIC DNA]</scope>
    <source>
        <strain evidence="1 2">KUC8140</strain>
    </source>
</reference>
<protein>
    <recommendedName>
        <fullName evidence="3">BTB domain-containing protein</fullName>
    </recommendedName>
</protein>
<dbReference type="Proteomes" id="UP000053477">
    <property type="component" value="Unassembled WGS sequence"/>
</dbReference>
<dbReference type="EMBL" id="KQ086049">
    <property type="protein sequence ID" value="KLO09648.1"/>
    <property type="molecule type" value="Genomic_DNA"/>
</dbReference>
<keyword evidence="2" id="KW-1185">Reference proteome</keyword>
<accession>A0A0H2RJM4</accession>
<dbReference type="AlphaFoldDB" id="A0A0H2RJM4"/>
<organism evidence="1 2">
    <name type="scientific">Schizopora paradoxa</name>
    <dbReference type="NCBI Taxonomy" id="27342"/>
    <lineage>
        <taxon>Eukaryota</taxon>
        <taxon>Fungi</taxon>
        <taxon>Dikarya</taxon>
        <taxon>Basidiomycota</taxon>
        <taxon>Agaricomycotina</taxon>
        <taxon>Agaricomycetes</taxon>
        <taxon>Hymenochaetales</taxon>
        <taxon>Schizoporaceae</taxon>
        <taxon>Schizopora</taxon>
    </lineage>
</organism>
<dbReference type="InParanoid" id="A0A0H2RJM4"/>
<dbReference type="OrthoDB" id="3036049at2759"/>
<evidence type="ECO:0008006" key="3">
    <source>
        <dbReference type="Google" id="ProtNLM"/>
    </source>
</evidence>
<evidence type="ECO:0000313" key="1">
    <source>
        <dbReference type="EMBL" id="KLO09648.1"/>
    </source>
</evidence>
<proteinExistence type="predicted"/>
<dbReference type="STRING" id="27342.A0A0H2RJM4"/>